<evidence type="ECO:0000313" key="6">
    <source>
        <dbReference type="WBParaSite" id="nRc.2.0.1.t17948-RA"/>
    </source>
</evidence>
<comment type="similarity">
    <text evidence="1">Belongs to the type-B carboxylesterase/lipase family.</text>
</comment>
<dbReference type="GO" id="GO:0006581">
    <property type="term" value="P:acetylcholine catabolic process"/>
    <property type="evidence" value="ECO:0007669"/>
    <property type="project" value="TreeGrafter"/>
</dbReference>
<dbReference type="GO" id="GO:0019695">
    <property type="term" value="P:choline metabolic process"/>
    <property type="evidence" value="ECO:0007669"/>
    <property type="project" value="TreeGrafter"/>
</dbReference>
<dbReference type="GO" id="GO:0003990">
    <property type="term" value="F:acetylcholinesterase activity"/>
    <property type="evidence" value="ECO:0007669"/>
    <property type="project" value="TreeGrafter"/>
</dbReference>
<organism evidence="5 6">
    <name type="scientific">Romanomermis culicivorax</name>
    <name type="common">Nematode worm</name>
    <dbReference type="NCBI Taxonomy" id="13658"/>
    <lineage>
        <taxon>Eukaryota</taxon>
        <taxon>Metazoa</taxon>
        <taxon>Ecdysozoa</taxon>
        <taxon>Nematoda</taxon>
        <taxon>Enoplea</taxon>
        <taxon>Dorylaimia</taxon>
        <taxon>Mermithida</taxon>
        <taxon>Mermithoidea</taxon>
        <taxon>Mermithidae</taxon>
        <taxon>Romanomermis</taxon>
    </lineage>
</organism>
<dbReference type="PANTHER" id="PTHR43918:SF4">
    <property type="entry name" value="CARBOXYLIC ESTER HYDROLASE"/>
    <property type="match status" value="1"/>
</dbReference>
<dbReference type="Pfam" id="PF00135">
    <property type="entry name" value="COesterase"/>
    <property type="match status" value="1"/>
</dbReference>
<dbReference type="Gene3D" id="3.40.50.1820">
    <property type="entry name" value="alpha/beta hydrolase"/>
    <property type="match status" value="1"/>
</dbReference>
<keyword evidence="5" id="KW-1185">Reference proteome</keyword>
<evidence type="ECO:0000256" key="2">
    <source>
        <dbReference type="ARBA" id="ARBA00022487"/>
    </source>
</evidence>
<accession>A0A915IV58</accession>
<dbReference type="SUPFAM" id="SSF53474">
    <property type="entry name" value="alpha/beta-Hydrolases"/>
    <property type="match status" value="1"/>
</dbReference>
<dbReference type="GO" id="GO:0005886">
    <property type="term" value="C:plasma membrane"/>
    <property type="evidence" value="ECO:0007669"/>
    <property type="project" value="TreeGrafter"/>
</dbReference>
<proteinExistence type="inferred from homology"/>
<dbReference type="WBParaSite" id="nRc.2.0.1.t17948-RA">
    <property type="protein sequence ID" value="nRc.2.0.1.t17948-RA"/>
    <property type="gene ID" value="nRc.2.0.1.g17948"/>
</dbReference>
<evidence type="ECO:0000313" key="5">
    <source>
        <dbReference type="Proteomes" id="UP000887565"/>
    </source>
</evidence>
<dbReference type="InterPro" id="IPR050654">
    <property type="entry name" value="AChE-related_enzymes"/>
</dbReference>
<feature type="domain" description="Carboxylesterase type B" evidence="4">
    <location>
        <begin position="61"/>
        <end position="384"/>
    </location>
</feature>
<evidence type="ECO:0000259" key="4">
    <source>
        <dbReference type="Pfam" id="PF00135"/>
    </source>
</evidence>
<dbReference type="InterPro" id="IPR029058">
    <property type="entry name" value="AB_hydrolase_fold"/>
</dbReference>
<dbReference type="OMA" id="PVWVWIH"/>
<reference evidence="6" key="1">
    <citation type="submission" date="2022-11" db="UniProtKB">
        <authorList>
            <consortium name="WormBaseParasite"/>
        </authorList>
    </citation>
    <scope>IDENTIFICATION</scope>
</reference>
<dbReference type="InterPro" id="IPR019819">
    <property type="entry name" value="Carboxylesterase_B_CS"/>
</dbReference>
<evidence type="ECO:0000256" key="3">
    <source>
        <dbReference type="ARBA" id="ARBA00022801"/>
    </source>
</evidence>
<dbReference type="Proteomes" id="UP000887565">
    <property type="component" value="Unplaced"/>
</dbReference>
<evidence type="ECO:0000256" key="1">
    <source>
        <dbReference type="ARBA" id="ARBA00005964"/>
    </source>
</evidence>
<protein>
    <submittedName>
        <fullName evidence="6">Carboxylesterase type B domain-containing protein</fullName>
    </submittedName>
</protein>
<keyword evidence="3" id="KW-0378">Hydrolase</keyword>
<name>A0A915IV58_ROMCU</name>
<dbReference type="PROSITE" id="PS00941">
    <property type="entry name" value="CARBOXYLESTERASE_B_2"/>
    <property type="match status" value="1"/>
</dbReference>
<dbReference type="PANTHER" id="PTHR43918">
    <property type="entry name" value="ACETYLCHOLINESTERASE"/>
    <property type="match status" value="1"/>
</dbReference>
<dbReference type="GO" id="GO:0005615">
    <property type="term" value="C:extracellular space"/>
    <property type="evidence" value="ECO:0007669"/>
    <property type="project" value="TreeGrafter"/>
</dbReference>
<sequence length="387" mass="43028">MFIDLACLASEIAEKTNSPIKIHTNLISRNVNGLFVEEIETDVIAVTQTGELIIRLSDQSLLRGLVQETSSATNRSILTFLGVPYAAPPIGSLRFAPPRSPAPWRGVYNATRQPNACMQTNITNFYRAQSKEPYGYSSNLSEDCLYLNIWAPVSPEGQISYNANRTIMVYIHGGSFVMGSITNSLLDGRVLSSEAIHEDVIVITINYRLNIFGFLYAGNELSPGNMGLLDQLEALRWIRQNARHIGGNPDDVVLFGLSAGARSISLHLVSEMSRPYYSRVILQSGSSLCPWTFTPKDEMLDKVLNLAHFVNCSTNESDLDKKLLIIVQCLKQVPAQKLIDYETVNKRQAGTTWTATLDGQFLTDDPEILMQEGRFQKKDVLFGTFHA</sequence>
<dbReference type="AlphaFoldDB" id="A0A915IV58"/>
<dbReference type="InterPro" id="IPR002018">
    <property type="entry name" value="CarbesteraseB"/>
</dbReference>
<keyword evidence="2" id="KW-0719">Serine esterase</keyword>